<feature type="region of interest" description="Disordered" evidence="1">
    <location>
        <begin position="1"/>
        <end position="25"/>
    </location>
</feature>
<accession>A0ABR8K8K1</accession>
<keyword evidence="4" id="KW-1185">Reference proteome</keyword>
<comment type="caution">
    <text evidence="3">The sequence shown here is derived from an EMBL/GenBank/DDBJ whole genome shotgun (WGS) entry which is preliminary data.</text>
</comment>
<protein>
    <submittedName>
        <fullName evidence="3">Uncharacterized protein</fullName>
    </submittedName>
</protein>
<keyword evidence="2" id="KW-0812">Transmembrane</keyword>
<keyword evidence="2" id="KW-1133">Transmembrane helix</keyword>
<proteinExistence type="predicted"/>
<evidence type="ECO:0000256" key="1">
    <source>
        <dbReference type="SAM" id="MobiDB-lite"/>
    </source>
</evidence>
<name>A0ABR8K8K1_9NOSO</name>
<evidence type="ECO:0000313" key="3">
    <source>
        <dbReference type="EMBL" id="MBD2735054.1"/>
    </source>
</evidence>
<feature type="transmembrane region" description="Helical" evidence="2">
    <location>
        <begin position="37"/>
        <end position="54"/>
    </location>
</feature>
<evidence type="ECO:0000313" key="4">
    <source>
        <dbReference type="Proteomes" id="UP000637383"/>
    </source>
</evidence>
<evidence type="ECO:0000256" key="2">
    <source>
        <dbReference type="SAM" id="Phobius"/>
    </source>
</evidence>
<dbReference type="RefSeq" id="WP_190955735.1">
    <property type="nucleotide sequence ID" value="NZ_JACJTU010000012.1"/>
</dbReference>
<feature type="transmembrane region" description="Helical" evidence="2">
    <location>
        <begin position="60"/>
        <end position="78"/>
    </location>
</feature>
<gene>
    <name evidence="3" type="ORF">H6H03_14345</name>
</gene>
<sequence length="79" mass="8715">MKLLTQKLPSQIAIQETPPPSTNKDPLIARNLQKEQYIGIIGLAIALIAAVGFFSRRVEYAIVFAIILSAVLIAFFLFV</sequence>
<keyword evidence="2" id="KW-0472">Membrane</keyword>
<reference evidence="3 4" key="1">
    <citation type="journal article" date="2020" name="ISME J.">
        <title>Comparative genomics reveals insights into cyanobacterial evolution and habitat adaptation.</title>
        <authorList>
            <person name="Chen M.Y."/>
            <person name="Teng W.K."/>
            <person name="Zhao L."/>
            <person name="Hu C.X."/>
            <person name="Zhou Y.K."/>
            <person name="Han B.P."/>
            <person name="Song L.R."/>
            <person name="Shu W.S."/>
        </authorList>
    </citation>
    <scope>NUCLEOTIDE SEQUENCE [LARGE SCALE GENOMIC DNA]</scope>
    <source>
        <strain evidence="3 4">FACHB-159</strain>
    </source>
</reference>
<dbReference type="Proteomes" id="UP000637383">
    <property type="component" value="Unassembled WGS sequence"/>
</dbReference>
<dbReference type="EMBL" id="JACJTU010000012">
    <property type="protein sequence ID" value="MBD2735054.1"/>
    <property type="molecule type" value="Genomic_DNA"/>
</dbReference>
<organism evidence="3 4">
    <name type="scientific">Nostoc paludosum FACHB-159</name>
    <dbReference type="NCBI Taxonomy" id="2692908"/>
    <lineage>
        <taxon>Bacteria</taxon>
        <taxon>Bacillati</taxon>
        <taxon>Cyanobacteriota</taxon>
        <taxon>Cyanophyceae</taxon>
        <taxon>Nostocales</taxon>
        <taxon>Nostocaceae</taxon>
        <taxon>Nostoc</taxon>
    </lineage>
</organism>